<gene>
    <name evidence="4" type="ORF">GS4_11_00460</name>
</gene>
<protein>
    <recommendedName>
        <fullName evidence="6">Mce-associated membrane protein</fullName>
    </recommendedName>
</protein>
<keyword evidence="3" id="KW-1133">Transmembrane helix</keyword>
<dbReference type="PANTHER" id="PTHR37042:SF4">
    <property type="entry name" value="OUTER MEMBRANE PROTEIN RV1973"/>
    <property type="match status" value="1"/>
</dbReference>
<dbReference type="GO" id="GO:0016020">
    <property type="term" value="C:membrane"/>
    <property type="evidence" value="ECO:0007669"/>
    <property type="project" value="UniProtKB-SubCell"/>
</dbReference>
<evidence type="ECO:0008006" key="6">
    <source>
        <dbReference type="Google" id="ProtNLM"/>
    </source>
</evidence>
<evidence type="ECO:0000313" key="4">
    <source>
        <dbReference type="EMBL" id="GAC67778.1"/>
    </source>
</evidence>
<dbReference type="AlphaFoldDB" id="M0QGU4"/>
<dbReference type="eggNOG" id="ENOG5033UFP">
    <property type="taxonomic scope" value="Bacteria"/>
</dbReference>
<comment type="caution">
    <text evidence="4">The sequence shown here is derived from an EMBL/GenBank/DDBJ whole genome shotgun (WGS) entry which is preliminary data.</text>
</comment>
<keyword evidence="3" id="KW-0812">Transmembrane</keyword>
<dbReference type="STRING" id="1223545.GS4_11_00460"/>
<proteinExistence type="predicted"/>
<sequence>MARDPRWSQLRASRRELRDATDELRSARIAEGRMPAPGRAPTILLAVAICAALALAVVVVAGWLGARSAYSDADYRRAAADRVSLLLSPDVGRPDRARRVLAGATGSFADEFAQSADGYTEFVRQNGTVAAGAVTGTGVAARAGESAEVIVVADVRFSGGGPTAGDAARGDRRFRLRVVVTPEGGVLKLAAVQYLP</sequence>
<dbReference type="OrthoDB" id="4774723at2"/>
<keyword evidence="2 3" id="KW-0472">Membrane</keyword>
<keyword evidence="5" id="KW-1185">Reference proteome</keyword>
<organism evidence="4 5">
    <name type="scientific">Gordonia soli NBRC 108243</name>
    <dbReference type="NCBI Taxonomy" id="1223545"/>
    <lineage>
        <taxon>Bacteria</taxon>
        <taxon>Bacillati</taxon>
        <taxon>Actinomycetota</taxon>
        <taxon>Actinomycetes</taxon>
        <taxon>Mycobacteriales</taxon>
        <taxon>Gordoniaceae</taxon>
        <taxon>Gordonia</taxon>
    </lineage>
</organism>
<dbReference type="PANTHER" id="PTHR37042">
    <property type="entry name" value="OUTER MEMBRANE PROTEIN RV1973"/>
    <property type="match status" value="1"/>
</dbReference>
<dbReference type="EMBL" id="BANX01000011">
    <property type="protein sequence ID" value="GAC67778.1"/>
    <property type="molecule type" value="Genomic_DNA"/>
</dbReference>
<dbReference type="Proteomes" id="UP000011666">
    <property type="component" value="Unassembled WGS sequence"/>
</dbReference>
<name>M0QGU4_9ACTN</name>
<comment type="subcellular location">
    <subcellularLocation>
        <location evidence="1">Membrane</location>
    </subcellularLocation>
</comment>
<accession>M0QGU4</accession>
<feature type="transmembrane region" description="Helical" evidence="3">
    <location>
        <begin position="43"/>
        <end position="66"/>
    </location>
</feature>
<dbReference type="RefSeq" id="WP_007619302.1">
    <property type="nucleotide sequence ID" value="NZ_BANX01000011.1"/>
</dbReference>
<evidence type="ECO:0000313" key="5">
    <source>
        <dbReference type="Proteomes" id="UP000011666"/>
    </source>
</evidence>
<evidence type="ECO:0000256" key="3">
    <source>
        <dbReference type="SAM" id="Phobius"/>
    </source>
</evidence>
<reference evidence="4 5" key="1">
    <citation type="submission" date="2013-01" db="EMBL/GenBank/DDBJ databases">
        <title>Whole genome shotgun sequence of Gordonia soli NBRC 108243.</title>
        <authorList>
            <person name="Isaki-Nakamura S."/>
            <person name="Hosoyama A."/>
            <person name="Tsuchikane K."/>
            <person name="Ando Y."/>
            <person name="Baba S."/>
            <person name="Ohji S."/>
            <person name="Hamada M."/>
            <person name="Tamura T."/>
            <person name="Yamazoe A."/>
            <person name="Yamazaki S."/>
            <person name="Fujita N."/>
        </authorList>
    </citation>
    <scope>NUCLEOTIDE SEQUENCE [LARGE SCALE GENOMIC DNA]</scope>
    <source>
        <strain evidence="4 5">NBRC 108243</strain>
    </source>
</reference>
<evidence type="ECO:0000256" key="1">
    <source>
        <dbReference type="ARBA" id="ARBA00004370"/>
    </source>
</evidence>
<evidence type="ECO:0000256" key="2">
    <source>
        <dbReference type="ARBA" id="ARBA00023136"/>
    </source>
</evidence>